<gene>
    <name evidence="13" type="ORF">C5167_013511</name>
</gene>
<evidence type="ECO:0000256" key="9">
    <source>
        <dbReference type="ARBA" id="ARBA00023163"/>
    </source>
</evidence>
<evidence type="ECO:0000256" key="10">
    <source>
        <dbReference type="ARBA" id="ARBA00023242"/>
    </source>
</evidence>
<dbReference type="EMBL" id="CM010717">
    <property type="protein sequence ID" value="RZC54654.1"/>
    <property type="molecule type" value="Genomic_DNA"/>
</dbReference>
<keyword evidence="6" id="KW-0238">DNA-binding</keyword>
<dbReference type="OrthoDB" id="1929298at2759"/>
<dbReference type="FunFam" id="2.170.150.80:FF:000006">
    <property type="entry name" value="NAC domain-containing protein 100-like"/>
    <property type="match status" value="1"/>
</dbReference>
<evidence type="ECO:0000256" key="6">
    <source>
        <dbReference type="ARBA" id="ARBA00023125"/>
    </source>
</evidence>
<evidence type="ECO:0000256" key="11">
    <source>
        <dbReference type="SAM" id="Phobius"/>
    </source>
</evidence>
<name>A0A4Y7J0J2_PAPSO</name>
<protein>
    <recommendedName>
        <fullName evidence="12">NAC domain-containing protein</fullName>
    </recommendedName>
</protein>
<dbReference type="PANTHER" id="PTHR31744">
    <property type="entry name" value="PROTEIN CUP-SHAPED COTYLEDON 2-RELATED"/>
    <property type="match status" value="1"/>
</dbReference>
<keyword evidence="4 11" id="KW-1133">Transmembrane helix</keyword>
<reference evidence="13 14" key="1">
    <citation type="journal article" date="2018" name="Science">
        <title>The opium poppy genome and morphinan production.</title>
        <authorList>
            <person name="Guo L."/>
            <person name="Winzer T."/>
            <person name="Yang X."/>
            <person name="Li Y."/>
            <person name="Ning Z."/>
            <person name="He Z."/>
            <person name="Teodor R."/>
            <person name="Lu Y."/>
            <person name="Bowser T.A."/>
            <person name="Graham I.A."/>
            <person name="Ye K."/>
        </authorList>
    </citation>
    <scope>NUCLEOTIDE SEQUENCE [LARGE SCALE GENOMIC DNA]</scope>
    <source>
        <strain evidence="14">cv. HN1</strain>
        <tissue evidence="13">Leaves</tissue>
    </source>
</reference>
<dbReference type="Proteomes" id="UP000316621">
    <property type="component" value="Chromosome 3"/>
</dbReference>
<dbReference type="OMA" id="EWADDEC"/>
<keyword evidence="14" id="KW-1185">Reference proteome</keyword>
<dbReference type="InterPro" id="IPR003441">
    <property type="entry name" value="NAC-dom"/>
</dbReference>
<evidence type="ECO:0000313" key="14">
    <source>
        <dbReference type="Proteomes" id="UP000316621"/>
    </source>
</evidence>
<dbReference type="AlphaFoldDB" id="A0A4Y7J0J2"/>
<evidence type="ECO:0000256" key="8">
    <source>
        <dbReference type="ARBA" id="ARBA00023159"/>
    </source>
</evidence>
<dbReference type="InterPro" id="IPR036093">
    <property type="entry name" value="NAC_dom_sf"/>
</dbReference>
<sequence>MRISDSSCAGGGGGGGGFGGGAMVVANRSAEDDFFGDPKGWPPGFRFHPTDEELILYYLKRKMCRRRLKLNAIADIDVYKCDPEELPAQSLLKTGDRQWFFFSPRDRKYPNGGRSNRATRQGYWKATGKDRRIEWNSRTVGCKKTLVFYRGRAPSGERTDWVMHEYTLDEEELKRCKTAVDCYALYKVYKKSGAGPKNGEQYGAPFREEDWADDSDLVEASAPNHDQVQHLDNNVNGDKSLVDNPSEPQCDLLDEILGLIANESQTKNQQENGHLFIKDGPDKGYDNSMMMGPSMETYSAEPSMVLNPSYIQHGTQYSFDVTRSVISHIPSNEAPEVSSASPYTSELVLPELDEDNFLEINDLLGPQPGYSDVNHADNSLFSEEPEFYFDAAQYLRDTEATDRQTNSYLYSNNPIGELTGHSDHQMQPNHLVYGNEHVASQLWMHDQNCDGFVSSESNHATVAPLNSGTNVIHSGGSSGNYVGQQTHNQGSNNADIDVDTWFSSAISSLLGSVPTTPAIAADNAIINRAFERMSSFGRVRIPRRDAEVPGGLRPNVGRRNTTRNGGYFFLSILVALCAICWLLMIGTTIKVVKTFVWRFISSW</sequence>
<evidence type="ECO:0000259" key="12">
    <source>
        <dbReference type="PROSITE" id="PS51005"/>
    </source>
</evidence>
<feature type="transmembrane region" description="Helical" evidence="11">
    <location>
        <begin position="567"/>
        <end position="589"/>
    </location>
</feature>
<dbReference type="GO" id="GO:0000976">
    <property type="term" value="F:transcription cis-regulatory region binding"/>
    <property type="evidence" value="ECO:0007669"/>
    <property type="project" value="UniProtKB-ARBA"/>
</dbReference>
<dbReference type="PANTHER" id="PTHR31744:SF216">
    <property type="entry name" value="NAC TRANSCRIPTION FACTOR"/>
    <property type="match status" value="1"/>
</dbReference>
<dbReference type="Pfam" id="PF02365">
    <property type="entry name" value="NAM"/>
    <property type="match status" value="1"/>
</dbReference>
<dbReference type="GO" id="GO:0006355">
    <property type="term" value="P:regulation of DNA-templated transcription"/>
    <property type="evidence" value="ECO:0007669"/>
    <property type="project" value="InterPro"/>
</dbReference>
<feature type="domain" description="NAC" evidence="12">
    <location>
        <begin position="41"/>
        <end position="191"/>
    </location>
</feature>
<keyword evidence="10" id="KW-0539">Nucleus</keyword>
<keyword evidence="9" id="KW-0804">Transcription</keyword>
<evidence type="ECO:0000256" key="3">
    <source>
        <dbReference type="ARBA" id="ARBA00022692"/>
    </source>
</evidence>
<keyword evidence="7 11" id="KW-0472">Membrane</keyword>
<keyword evidence="8" id="KW-0010">Activator</keyword>
<evidence type="ECO:0000256" key="4">
    <source>
        <dbReference type="ARBA" id="ARBA00022989"/>
    </source>
</evidence>
<dbReference type="SUPFAM" id="SSF101941">
    <property type="entry name" value="NAC domain"/>
    <property type="match status" value="1"/>
</dbReference>
<keyword evidence="3 11" id="KW-0812">Transmembrane</keyword>
<proteinExistence type="predicted"/>
<evidence type="ECO:0000313" key="13">
    <source>
        <dbReference type="EMBL" id="RZC54654.1"/>
    </source>
</evidence>
<evidence type="ECO:0000256" key="2">
    <source>
        <dbReference type="ARBA" id="ARBA00004167"/>
    </source>
</evidence>
<dbReference type="Gramene" id="RZC54654">
    <property type="protein sequence ID" value="RZC54654"/>
    <property type="gene ID" value="C5167_013511"/>
</dbReference>
<evidence type="ECO:0000256" key="1">
    <source>
        <dbReference type="ARBA" id="ARBA00004123"/>
    </source>
</evidence>
<keyword evidence="5" id="KW-0805">Transcription regulation</keyword>
<evidence type="ECO:0000256" key="7">
    <source>
        <dbReference type="ARBA" id="ARBA00023136"/>
    </source>
</evidence>
<dbReference type="GO" id="GO:0016020">
    <property type="term" value="C:membrane"/>
    <property type="evidence" value="ECO:0007669"/>
    <property type="project" value="UniProtKB-SubCell"/>
</dbReference>
<evidence type="ECO:0000256" key="5">
    <source>
        <dbReference type="ARBA" id="ARBA00023015"/>
    </source>
</evidence>
<organism evidence="13 14">
    <name type="scientific">Papaver somniferum</name>
    <name type="common">Opium poppy</name>
    <dbReference type="NCBI Taxonomy" id="3469"/>
    <lineage>
        <taxon>Eukaryota</taxon>
        <taxon>Viridiplantae</taxon>
        <taxon>Streptophyta</taxon>
        <taxon>Embryophyta</taxon>
        <taxon>Tracheophyta</taxon>
        <taxon>Spermatophyta</taxon>
        <taxon>Magnoliopsida</taxon>
        <taxon>Ranunculales</taxon>
        <taxon>Papaveraceae</taxon>
        <taxon>Papaveroideae</taxon>
        <taxon>Papaver</taxon>
    </lineage>
</organism>
<dbReference type="Gene3D" id="2.170.150.80">
    <property type="entry name" value="NAC domain"/>
    <property type="match status" value="1"/>
</dbReference>
<dbReference type="PROSITE" id="PS51005">
    <property type="entry name" value="NAC"/>
    <property type="match status" value="1"/>
</dbReference>
<accession>A0A4Y7J0J2</accession>
<dbReference type="GO" id="GO:0005634">
    <property type="term" value="C:nucleus"/>
    <property type="evidence" value="ECO:0007669"/>
    <property type="project" value="UniProtKB-SubCell"/>
</dbReference>
<comment type="subcellular location">
    <subcellularLocation>
        <location evidence="2">Membrane</location>
        <topology evidence="2">Single-pass membrane protein</topology>
    </subcellularLocation>
    <subcellularLocation>
        <location evidence="1">Nucleus</location>
    </subcellularLocation>
</comment>